<accession>A0A9X1H7P4</accession>
<evidence type="ECO:0000313" key="2">
    <source>
        <dbReference type="EMBL" id="MBZ4033705.1"/>
    </source>
</evidence>
<keyword evidence="1" id="KW-1133">Transmembrane helix</keyword>
<dbReference type="RefSeq" id="WP_223704516.1">
    <property type="nucleotide sequence ID" value="NZ_JAINUY010000001.1"/>
</dbReference>
<reference evidence="2 3" key="1">
    <citation type="journal article" date="2023" name="Antonie Van Leeuwenhoek">
        <title>Flavobacterium potami sp. nov., a multi-metal resistance genes harbouring bacterium isolated from shallow river silt.</title>
        <authorList>
            <person name="Li S."/>
            <person name="Mao S."/>
            <person name="Mu W."/>
            <person name="Guo B."/>
            <person name="Li C."/>
            <person name="Zhu Q."/>
            <person name="Hou X."/>
            <person name="Zhao Y."/>
            <person name="Wei S."/>
            <person name="Liu H."/>
            <person name="Liu A."/>
        </authorList>
    </citation>
    <scope>NUCLEOTIDE SEQUENCE [LARGE SCALE GENOMIC DNA]</scope>
    <source>
        <strain evidence="2 3">17A</strain>
    </source>
</reference>
<proteinExistence type="predicted"/>
<dbReference type="Proteomes" id="UP001139366">
    <property type="component" value="Unassembled WGS sequence"/>
</dbReference>
<dbReference type="EMBL" id="JAINUY010000001">
    <property type="protein sequence ID" value="MBZ4033705.1"/>
    <property type="molecule type" value="Genomic_DNA"/>
</dbReference>
<organism evidence="2 3">
    <name type="scientific">Flavobacterium potami</name>
    <dbReference type="NCBI Taxonomy" id="2872310"/>
    <lineage>
        <taxon>Bacteria</taxon>
        <taxon>Pseudomonadati</taxon>
        <taxon>Bacteroidota</taxon>
        <taxon>Flavobacteriia</taxon>
        <taxon>Flavobacteriales</taxon>
        <taxon>Flavobacteriaceae</taxon>
        <taxon>Flavobacterium</taxon>
    </lineage>
</organism>
<keyword evidence="1" id="KW-0812">Transmembrane</keyword>
<comment type="caution">
    <text evidence="2">The sequence shown here is derived from an EMBL/GenBank/DDBJ whole genome shotgun (WGS) entry which is preliminary data.</text>
</comment>
<evidence type="ECO:0008006" key="4">
    <source>
        <dbReference type="Google" id="ProtNLM"/>
    </source>
</evidence>
<evidence type="ECO:0000313" key="3">
    <source>
        <dbReference type="Proteomes" id="UP001139366"/>
    </source>
</evidence>
<sequence>MKKSTKNYVVKKLKWPLGFFYFYSGNFVILSMPCVLIYLGTTNYEKDGAFLILTGFVFLIVLILRMEMERRFKELTLVKDYSTDEIGKLLQKNKWILSDQGDGILEFYTGSTLFSWGQKVTIVKVSKDKILINTLPNGRALFTFFKEILNYKIIKKILEE</sequence>
<feature type="transmembrane region" description="Helical" evidence="1">
    <location>
        <begin position="20"/>
        <end position="41"/>
    </location>
</feature>
<gene>
    <name evidence="2" type="ORF">K6T82_02945</name>
</gene>
<protein>
    <recommendedName>
        <fullName evidence="4">YcxB-like protein</fullName>
    </recommendedName>
</protein>
<keyword evidence="1" id="KW-0472">Membrane</keyword>
<evidence type="ECO:0000256" key="1">
    <source>
        <dbReference type="SAM" id="Phobius"/>
    </source>
</evidence>
<dbReference type="AlphaFoldDB" id="A0A9X1H7P4"/>
<name>A0A9X1H7P4_9FLAO</name>
<keyword evidence="3" id="KW-1185">Reference proteome</keyword>
<feature type="transmembrane region" description="Helical" evidence="1">
    <location>
        <begin position="47"/>
        <end position="64"/>
    </location>
</feature>